<keyword evidence="1" id="KW-0732">Signal</keyword>
<dbReference type="SMART" id="SM01208">
    <property type="entry name" value="G5"/>
    <property type="match status" value="1"/>
</dbReference>
<dbReference type="Pfam" id="PF07501">
    <property type="entry name" value="G5"/>
    <property type="match status" value="1"/>
</dbReference>
<proteinExistence type="predicted"/>
<name>A0A7G6DZR5_THEFR</name>
<feature type="domain" description="G5" evidence="2">
    <location>
        <begin position="364"/>
        <end position="446"/>
    </location>
</feature>
<dbReference type="PANTHER" id="PTHR35788:SF1">
    <property type="entry name" value="EXPORTED PROTEIN"/>
    <property type="match status" value="1"/>
</dbReference>
<dbReference type="AlphaFoldDB" id="A0A7G6DZR5"/>
<keyword evidence="4" id="KW-1185">Reference proteome</keyword>
<gene>
    <name evidence="3" type="ORF">BR63_02725</name>
</gene>
<dbReference type="EMBL" id="CP045798">
    <property type="protein sequence ID" value="QNB45319.1"/>
    <property type="molecule type" value="Genomic_DNA"/>
</dbReference>
<dbReference type="OrthoDB" id="9797191at2"/>
<protein>
    <recommendedName>
        <fullName evidence="2">G5 domain-containing protein</fullName>
    </recommendedName>
</protein>
<dbReference type="Proteomes" id="UP000515847">
    <property type="component" value="Chromosome"/>
</dbReference>
<evidence type="ECO:0000259" key="2">
    <source>
        <dbReference type="PROSITE" id="PS51109"/>
    </source>
</evidence>
<dbReference type="Pfam" id="PF04294">
    <property type="entry name" value="VanW"/>
    <property type="match status" value="1"/>
</dbReference>
<dbReference type="InterPro" id="IPR022029">
    <property type="entry name" value="YoaR-like_PG-bd"/>
</dbReference>
<organism evidence="3 4">
    <name type="scientific">Thermanaerosceptrum fracticalcis</name>
    <dbReference type="NCBI Taxonomy" id="1712410"/>
    <lineage>
        <taxon>Bacteria</taxon>
        <taxon>Bacillati</taxon>
        <taxon>Bacillota</taxon>
        <taxon>Clostridia</taxon>
        <taxon>Eubacteriales</taxon>
        <taxon>Peptococcaceae</taxon>
        <taxon>Thermanaerosceptrum</taxon>
    </lineage>
</organism>
<dbReference type="RefSeq" id="WP_051965656.1">
    <property type="nucleotide sequence ID" value="NZ_CP045798.1"/>
</dbReference>
<dbReference type="InterPro" id="IPR007391">
    <property type="entry name" value="Vancomycin_resist_VanW"/>
</dbReference>
<evidence type="ECO:0000313" key="4">
    <source>
        <dbReference type="Proteomes" id="UP000515847"/>
    </source>
</evidence>
<accession>A0A7G6DZR5</accession>
<dbReference type="InterPro" id="IPR011098">
    <property type="entry name" value="G5_dom"/>
</dbReference>
<dbReference type="PROSITE" id="PS51109">
    <property type="entry name" value="G5"/>
    <property type="match status" value="1"/>
</dbReference>
<dbReference type="Pfam" id="PF12229">
    <property type="entry name" value="PG_binding_4"/>
    <property type="match status" value="1"/>
</dbReference>
<dbReference type="InterPro" id="IPR052913">
    <property type="entry name" value="Glycopeptide_resist_protein"/>
</dbReference>
<sequence length="474" mass="53625">MAKQFLISFVLLITMGTCPLFALPTKQELIIEGVKVNGIPVGGKSYAELLKILDHQEKKIINKKITVHIPEVTKTEFISYEKAGIEIDKERIWSAASSIGKGGNWWSRAWLRWQVQRRGYDIPLYLKLDKGKAFHTLHTLAKPWRKEPQDARLMVTRNDKVVILPEIEGRSIPVPVVLEELENKVKISGSEPIALTLTFQREKPSRTAKDLQDYKITGLIAKFSTQFNPANINRSDNIRLAALALDNFFLKPGQQFSFNEIVGPRTKEAGYNEATIIQNNEFVSGVGGGVCQVSTTLYNTVLRANLKIIERSPHSLIIPYVEPGLDATVVYGYRDFKFLNNTEGCLIIKTVVYQNTITCKIYGLERPEQKVVIKSFQEKVIEPKTIYREDPTVPKGQYIVEKKGSRGWVIRVERHIYRNGQLVYSEVISRDLYPPVHRIIKTFSAEDLEISQPTETPSSGVPASLYCPQVAPVV</sequence>
<evidence type="ECO:0000313" key="3">
    <source>
        <dbReference type="EMBL" id="QNB45319.1"/>
    </source>
</evidence>
<dbReference type="PANTHER" id="PTHR35788">
    <property type="entry name" value="EXPORTED PROTEIN-RELATED"/>
    <property type="match status" value="1"/>
</dbReference>
<dbReference type="Gene3D" id="2.20.230.10">
    <property type="entry name" value="Resuscitation-promoting factor rpfb"/>
    <property type="match status" value="1"/>
</dbReference>
<reference evidence="3 4" key="1">
    <citation type="journal article" date="2019" name="Front. Microbiol.">
        <title>Thermoanaerosceptrum fracticalcis gen. nov. sp. nov., a Novel Fumarate-Fermenting Microorganism From a Deep Fractured Carbonate Aquifer of the US Great Basin.</title>
        <authorList>
            <person name="Hamilton-Brehm S.D."/>
            <person name="Stewart L.E."/>
            <person name="Zavarin M."/>
            <person name="Caldwell M."/>
            <person name="Lawson P.A."/>
            <person name="Onstott T.C."/>
            <person name="Grzymski J."/>
            <person name="Neveux I."/>
            <person name="Lollar B.S."/>
            <person name="Russell C.E."/>
            <person name="Moser D.P."/>
        </authorList>
    </citation>
    <scope>NUCLEOTIDE SEQUENCE [LARGE SCALE GENOMIC DNA]</scope>
    <source>
        <strain evidence="3 4">DRI-13</strain>
    </source>
</reference>
<dbReference type="KEGG" id="tfr:BR63_02725"/>
<evidence type="ECO:0000256" key="1">
    <source>
        <dbReference type="ARBA" id="ARBA00022729"/>
    </source>
</evidence>